<sequence>MTRIALLGAGLIGSFYTQALHGARSRDRVELVCSRSATNAAAFAAKWGVERWTTSIDEAVADERIDVVIVALPNDLHKQAVIAAAQAGKAVLCTKPLGRTAEEALQMLRAVEEAGVFHGYLEDLVYPPKTLKGLQSVQAGDLGRILWVRSRETHPGPHSDWFWDKERAGGGAIIDMGCHCIEIARSFIGKNVRPVEVVCWGDTQVHPIESEDHAVGMVRYEDGAIGQFEVSWAFRGGMDLRDEVAGTEGTLWMNHWLRTGMEMYTAKGTSRYVAEKSESNGGWLFPVGDEVAALGYSNMFTDMLDAIDQAREPTETFYDGYIVNAIMDASYRSIQTKRWEPIELPIWRGKKPHDDVGIVPDFDREHVLLKQERMPDGRVKLILRNKVTGELTHRFK</sequence>
<evidence type="ECO:0000313" key="5">
    <source>
        <dbReference type="Proteomes" id="UP000319908"/>
    </source>
</evidence>
<dbReference type="EMBL" id="SJPU01000001">
    <property type="protein sequence ID" value="TWU19949.1"/>
    <property type="molecule type" value="Genomic_DNA"/>
</dbReference>
<dbReference type="InterPro" id="IPR036291">
    <property type="entry name" value="NAD(P)-bd_dom_sf"/>
</dbReference>
<dbReference type="OrthoDB" id="9815825at2"/>
<dbReference type="Gene3D" id="3.30.360.10">
    <property type="entry name" value="Dihydrodipicolinate Reductase, domain 2"/>
    <property type="match status" value="1"/>
</dbReference>
<dbReference type="AlphaFoldDB" id="A0A5C6CAW2"/>
<dbReference type="SUPFAM" id="SSF55347">
    <property type="entry name" value="Glyceraldehyde-3-phosphate dehydrogenase-like, C-terminal domain"/>
    <property type="match status" value="1"/>
</dbReference>
<dbReference type="Pfam" id="PF22725">
    <property type="entry name" value="GFO_IDH_MocA_C3"/>
    <property type="match status" value="1"/>
</dbReference>
<dbReference type="Gene3D" id="3.40.50.720">
    <property type="entry name" value="NAD(P)-binding Rossmann-like Domain"/>
    <property type="match status" value="1"/>
</dbReference>
<name>A0A5C6CAW2_9BACT</name>
<feature type="domain" description="Gfo/Idh/MocA-like oxidoreductase N-terminal" evidence="2">
    <location>
        <begin position="3"/>
        <end position="116"/>
    </location>
</feature>
<dbReference type="GO" id="GO:0000166">
    <property type="term" value="F:nucleotide binding"/>
    <property type="evidence" value="ECO:0007669"/>
    <property type="project" value="InterPro"/>
</dbReference>
<dbReference type="PANTHER" id="PTHR43818">
    <property type="entry name" value="BCDNA.GH03377"/>
    <property type="match status" value="1"/>
</dbReference>
<dbReference type="SUPFAM" id="SSF51735">
    <property type="entry name" value="NAD(P)-binding Rossmann-fold domains"/>
    <property type="match status" value="1"/>
</dbReference>
<keyword evidence="1 4" id="KW-0560">Oxidoreductase</keyword>
<dbReference type="InterPro" id="IPR050463">
    <property type="entry name" value="Gfo/Idh/MocA_oxidrdct_glycsds"/>
</dbReference>
<dbReference type="PANTHER" id="PTHR43818:SF11">
    <property type="entry name" value="BCDNA.GH03377"/>
    <property type="match status" value="1"/>
</dbReference>
<evidence type="ECO:0000259" key="2">
    <source>
        <dbReference type="Pfam" id="PF01408"/>
    </source>
</evidence>
<organism evidence="4 5">
    <name type="scientific">Allorhodopirellula heiligendammensis</name>
    <dbReference type="NCBI Taxonomy" id="2714739"/>
    <lineage>
        <taxon>Bacteria</taxon>
        <taxon>Pseudomonadati</taxon>
        <taxon>Planctomycetota</taxon>
        <taxon>Planctomycetia</taxon>
        <taxon>Pirellulales</taxon>
        <taxon>Pirellulaceae</taxon>
        <taxon>Allorhodopirellula</taxon>
    </lineage>
</organism>
<dbReference type="InterPro" id="IPR055170">
    <property type="entry name" value="GFO_IDH_MocA-like_dom"/>
</dbReference>
<dbReference type="Pfam" id="PF01408">
    <property type="entry name" value="GFO_IDH_MocA"/>
    <property type="match status" value="1"/>
</dbReference>
<protein>
    <submittedName>
        <fullName evidence="4">1,5-anhydro-D-fructose reductase</fullName>
        <ecNumber evidence="4">1.1.1.292</ecNumber>
    </submittedName>
</protein>
<evidence type="ECO:0000313" key="4">
    <source>
        <dbReference type="EMBL" id="TWU19949.1"/>
    </source>
</evidence>
<reference evidence="4 5" key="1">
    <citation type="journal article" date="2020" name="Antonie Van Leeuwenhoek">
        <title>Rhodopirellula heiligendammensis sp. nov., Rhodopirellula pilleata sp. nov., and Rhodopirellula solitaria sp. nov. isolated from natural or artificial marine surfaces in Northern Germany and California, USA, and emended description of the genus Rhodopirellula.</title>
        <authorList>
            <person name="Kallscheuer N."/>
            <person name="Wiegand S."/>
            <person name="Jogler M."/>
            <person name="Boedeker C."/>
            <person name="Peeters S.H."/>
            <person name="Rast P."/>
            <person name="Heuer A."/>
            <person name="Jetten M.S.M."/>
            <person name="Rohde M."/>
            <person name="Jogler C."/>
        </authorList>
    </citation>
    <scope>NUCLEOTIDE SEQUENCE [LARGE SCALE GENOMIC DNA]</scope>
    <source>
        <strain evidence="4 5">Poly21</strain>
    </source>
</reference>
<feature type="domain" description="GFO/IDH/MocA-like oxidoreductase" evidence="3">
    <location>
        <begin position="136"/>
        <end position="251"/>
    </location>
</feature>
<dbReference type="InterPro" id="IPR000683">
    <property type="entry name" value="Gfo/Idh/MocA-like_OxRdtase_N"/>
</dbReference>
<evidence type="ECO:0000256" key="1">
    <source>
        <dbReference type="ARBA" id="ARBA00023002"/>
    </source>
</evidence>
<dbReference type="EC" id="1.1.1.292" evidence="4"/>
<dbReference type="RefSeq" id="WP_146406650.1">
    <property type="nucleotide sequence ID" value="NZ_SJPU01000001.1"/>
</dbReference>
<gene>
    <name evidence="4" type="primary">afr_4</name>
    <name evidence="4" type="ORF">Poly21_21280</name>
</gene>
<proteinExistence type="predicted"/>
<accession>A0A5C6CAW2</accession>
<keyword evidence="5" id="KW-1185">Reference proteome</keyword>
<evidence type="ECO:0000259" key="3">
    <source>
        <dbReference type="Pfam" id="PF22725"/>
    </source>
</evidence>
<comment type="caution">
    <text evidence="4">The sequence shown here is derived from an EMBL/GenBank/DDBJ whole genome shotgun (WGS) entry which is preliminary data.</text>
</comment>
<dbReference type="GO" id="GO:0033712">
    <property type="term" value="F:1,5-anhydro-D-fructose reductase (1,5-anhydro-D-mannitol-forming) activity"/>
    <property type="evidence" value="ECO:0007669"/>
    <property type="project" value="UniProtKB-EC"/>
</dbReference>
<dbReference type="Proteomes" id="UP000319908">
    <property type="component" value="Unassembled WGS sequence"/>
</dbReference>